<keyword evidence="4" id="KW-1185">Reference proteome</keyword>
<evidence type="ECO:0000313" key="4">
    <source>
        <dbReference type="Proteomes" id="UP001215280"/>
    </source>
</evidence>
<dbReference type="Proteomes" id="UP001215280">
    <property type="component" value="Unassembled WGS sequence"/>
</dbReference>
<dbReference type="Pfam" id="PF01936">
    <property type="entry name" value="NYN"/>
    <property type="match status" value="1"/>
</dbReference>
<accession>A0AAD7IBH3</accession>
<dbReference type="GO" id="GO:1905762">
    <property type="term" value="F:CCR4-NOT complex binding"/>
    <property type="evidence" value="ECO:0007669"/>
    <property type="project" value="TreeGrafter"/>
</dbReference>
<feature type="compositionally biased region" description="Polar residues" evidence="1">
    <location>
        <begin position="258"/>
        <end position="270"/>
    </location>
</feature>
<protein>
    <submittedName>
        <fullName evidence="3">NYN domain-containing protein</fullName>
    </submittedName>
</protein>
<sequence length="431" mass="46060">MKSSNTESSDVAVFWDYENCHSSSQVSGYEVVNGIRNVAHRFGSVKHFKAYMEMPDPDTPRSLGLRSELQSSGVSLTDCPHNGRKNVADQMIIVDMMTYAMDHPAPATLVLISGDRDFAYLVSVLRLRRYEIVVISLSAHISLKSQASVCLDWNIDIMGYPLNSGQTLTGSYFGERPSPFSGPKAADHHAGKPLSTASFGSVSIHPSTSGPGKESPLCNSPGPRQGPEVCAPAPAYSPNIPQTPKKDVFGLAYPITPTPVTSNSPLQGSRSTEEPGHASSTVSGKPISPPIPPMLPSAERITPVRPLSSPIFLSSSPQASVQTLTPDAPPIAGPSRLVPAPAGGNPTQKTVPPAFKALFDALQKYKAKGINQPLRSIIGYELAGQAQTVYKEMGAKNFSQLTALAEQAKIVQLGGKDGKAWISLHRDWHSQ</sequence>
<evidence type="ECO:0000313" key="3">
    <source>
        <dbReference type="EMBL" id="KAJ7738473.1"/>
    </source>
</evidence>
<dbReference type="PANTHER" id="PTHR14379:SF3">
    <property type="entry name" value="MEIOSIS REGULATOR AND MRNA STABILITY FACTOR 1"/>
    <property type="match status" value="1"/>
</dbReference>
<dbReference type="InterPro" id="IPR021139">
    <property type="entry name" value="NYN"/>
</dbReference>
<dbReference type="GO" id="GO:0004540">
    <property type="term" value="F:RNA nuclease activity"/>
    <property type="evidence" value="ECO:0007669"/>
    <property type="project" value="InterPro"/>
</dbReference>
<reference evidence="3" key="1">
    <citation type="submission" date="2023-03" db="EMBL/GenBank/DDBJ databases">
        <title>Massive genome expansion in bonnet fungi (Mycena s.s.) driven by repeated elements and novel gene families across ecological guilds.</title>
        <authorList>
            <consortium name="Lawrence Berkeley National Laboratory"/>
            <person name="Harder C.B."/>
            <person name="Miyauchi S."/>
            <person name="Viragh M."/>
            <person name="Kuo A."/>
            <person name="Thoen E."/>
            <person name="Andreopoulos B."/>
            <person name="Lu D."/>
            <person name="Skrede I."/>
            <person name="Drula E."/>
            <person name="Henrissat B."/>
            <person name="Morin E."/>
            <person name="Kohler A."/>
            <person name="Barry K."/>
            <person name="LaButti K."/>
            <person name="Morin E."/>
            <person name="Salamov A."/>
            <person name="Lipzen A."/>
            <person name="Mereny Z."/>
            <person name="Hegedus B."/>
            <person name="Baldrian P."/>
            <person name="Stursova M."/>
            <person name="Weitz H."/>
            <person name="Taylor A."/>
            <person name="Grigoriev I.V."/>
            <person name="Nagy L.G."/>
            <person name="Martin F."/>
            <person name="Kauserud H."/>
        </authorList>
    </citation>
    <scope>NUCLEOTIDE SEQUENCE</scope>
    <source>
        <strain evidence="3">CBHHK188m</strain>
    </source>
</reference>
<evidence type="ECO:0000256" key="1">
    <source>
        <dbReference type="SAM" id="MobiDB-lite"/>
    </source>
</evidence>
<dbReference type="CDD" id="cd10910">
    <property type="entry name" value="PIN_limkain_b1_N_like"/>
    <property type="match status" value="1"/>
</dbReference>
<proteinExistence type="predicted"/>
<feature type="domain" description="NYN" evidence="2">
    <location>
        <begin position="11"/>
        <end position="148"/>
    </location>
</feature>
<gene>
    <name evidence="3" type="ORF">DFH07DRAFT_840867</name>
</gene>
<dbReference type="Gene3D" id="3.40.50.1010">
    <property type="entry name" value="5'-nuclease"/>
    <property type="match status" value="1"/>
</dbReference>
<dbReference type="AlphaFoldDB" id="A0AAD7IBH3"/>
<organism evidence="3 4">
    <name type="scientific">Mycena maculata</name>
    <dbReference type="NCBI Taxonomy" id="230809"/>
    <lineage>
        <taxon>Eukaryota</taxon>
        <taxon>Fungi</taxon>
        <taxon>Dikarya</taxon>
        <taxon>Basidiomycota</taxon>
        <taxon>Agaricomycotina</taxon>
        <taxon>Agaricomycetes</taxon>
        <taxon>Agaricomycetidae</taxon>
        <taxon>Agaricales</taxon>
        <taxon>Marasmiineae</taxon>
        <taxon>Mycenaceae</taxon>
        <taxon>Mycena</taxon>
    </lineage>
</organism>
<dbReference type="PANTHER" id="PTHR14379">
    <property type="entry name" value="LIMKAIN B LKAP"/>
    <property type="match status" value="1"/>
</dbReference>
<dbReference type="GO" id="GO:0005777">
    <property type="term" value="C:peroxisome"/>
    <property type="evidence" value="ECO:0007669"/>
    <property type="project" value="InterPro"/>
</dbReference>
<dbReference type="GO" id="GO:0010468">
    <property type="term" value="P:regulation of gene expression"/>
    <property type="evidence" value="ECO:0007669"/>
    <property type="project" value="InterPro"/>
</dbReference>
<evidence type="ECO:0000259" key="2">
    <source>
        <dbReference type="Pfam" id="PF01936"/>
    </source>
</evidence>
<dbReference type="EMBL" id="JARJLG010000137">
    <property type="protein sequence ID" value="KAJ7738473.1"/>
    <property type="molecule type" value="Genomic_DNA"/>
</dbReference>
<feature type="region of interest" description="Disordered" evidence="1">
    <location>
        <begin position="174"/>
        <end position="299"/>
    </location>
</feature>
<name>A0AAD7IBH3_9AGAR</name>
<dbReference type="InterPro" id="IPR024768">
    <property type="entry name" value="Marf1"/>
</dbReference>
<feature type="compositionally biased region" description="Polar residues" evidence="1">
    <location>
        <begin position="195"/>
        <end position="210"/>
    </location>
</feature>
<comment type="caution">
    <text evidence="3">The sequence shown here is derived from an EMBL/GenBank/DDBJ whole genome shotgun (WGS) entry which is preliminary data.</text>
</comment>